<reference evidence="2 3" key="1">
    <citation type="submission" date="2018-05" db="EMBL/GenBank/DDBJ databases">
        <title>Draft genome sequence of Scytalidium lignicola DSM 105466, a ubiquitous saprotrophic fungus.</title>
        <authorList>
            <person name="Buettner E."/>
            <person name="Gebauer A.M."/>
            <person name="Hofrichter M."/>
            <person name="Liers C."/>
            <person name="Kellner H."/>
        </authorList>
    </citation>
    <scope>NUCLEOTIDE SEQUENCE [LARGE SCALE GENOMIC DNA]</scope>
    <source>
        <strain evidence="2 3">DSM 105466</strain>
    </source>
</reference>
<dbReference type="InterPro" id="IPR045136">
    <property type="entry name" value="Iah1-like"/>
</dbReference>
<proteinExistence type="predicted"/>
<dbReference type="InterPro" id="IPR036514">
    <property type="entry name" value="SGNH_hydro_sf"/>
</dbReference>
<dbReference type="STRING" id="5539.A0A3E2H355"/>
<dbReference type="Gene3D" id="3.40.50.1110">
    <property type="entry name" value="SGNH hydrolase"/>
    <property type="match status" value="1"/>
</dbReference>
<accession>A0A3E2H355</accession>
<dbReference type="EMBL" id="NCSJ02000187">
    <property type="protein sequence ID" value="RFU27834.1"/>
    <property type="molecule type" value="Genomic_DNA"/>
</dbReference>
<keyword evidence="3" id="KW-1185">Reference proteome</keyword>
<dbReference type="Proteomes" id="UP000258309">
    <property type="component" value="Unassembled WGS sequence"/>
</dbReference>
<protein>
    <recommendedName>
        <fullName evidence="1">SGNH hydrolase-type esterase domain-containing protein</fullName>
    </recommendedName>
</protein>
<dbReference type="SUPFAM" id="SSF52266">
    <property type="entry name" value="SGNH hydrolase"/>
    <property type="match status" value="1"/>
</dbReference>
<dbReference type="PANTHER" id="PTHR14209">
    <property type="entry name" value="ISOAMYL ACETATE-HYDROLYZING ESTERASE 1"/>
    <property type="match status" value="1"/>
</dbReference>
<evidence type="ECO:0000313" key="2">
    <source>
        <dbReference type="EMBL" id="RFU27834.1"/>
    </source>
</evidence>
<feature type="non-terminal residue" evidence="2">
    <location>
        <position position="1"/>
    </location>
</feature>
<name>A0A3E2H355_SCYLI</name>
<comment type="caution">
    <text evidence="2">The sequence shown here is derived from an EMBL/GenBank/DDBJ whole genome shotgun (WGS) entry which is preliminary data.</text>
</comment>
<feature type="non-terminal residue" evidence="2">
    <location>
        <position position="269"/>
    </location>
</feature>
<feature type="domain" description="SGNH hydrolase-type esterase" evidence="1">
    <location>
        <begin position="19"/>
        <end position="210"/>
    </location>
</feature>
<dbReference type="OMA" id="VIWPKVI"/>
<organism evidence="2 3">
    <name type="scientific">Scytalidium lignicola</name>
    <name type="common">Hyphomycete</name>
    <dbReference type="NCBI Taxonomy" id="5539"/>
    <lineage>
        <taxon>Eukaryota</taxon>
        <taxon>Fungi</taxon>
        <taxon>Dikarya</taxon>
        <taxon>Ascomycota</taxon>
        <taxon>Pezizomycotina</taxon>
        <taxon>Leotiomycetes</taxon>
        <taxon>Leotiomycetes incertae sedis</taxon>
        <taxon>Scytalidium</taxon>
    </lineage>
</organism>
<gene>
    <name evidence="2" type="ORF">B7463_g8497</name>
</gene>
<sequence length="269" mass="30454">MSESSLFEAAKVTVDKILLFGDSITEMSYNQEFGFNLAPALQHEYFRKLQVVARGYGGYTTEHARWIVRPTLDAEEAGGSKIRLMTMFFGTNDASDGAVSLERFVQNLEYVVKVVLERKIPLIIIGPTLIDADQGIEDKNTMRNLEYSKAAEKFANGLGIPYIDLWHAFLKAKGWTERDLAPENGGKEKDRSLRDLLSDGVHFTGKGYRIWYDLLIQTISEKFPDLRTENLPTTLPHIYDVDNTNLPASLWQDVKPKGVEMETESKPEL</sequence>
<dbReference type="InterPro" id="IPR013830">
    <property type="entry name" value="SGNH_hydro"/>
</dbReference>
<evidence type="ECO:0000259" key="1">
    <source>
        <dbReference type="Pfam" id="PF13472"/>
    </source>
</evidence>
<dbReference type="Pfam" id="PF13472">
    <property type="entry name" value="Lipase_GDSL_2"/>
    <property type="match status" value="1"/>
</dbReference>
<dbReference type="PANTHER" id="PTHR14209:SF19">
    <property type="entry name" value="ISOAMYL ACETATE-HYDROLYZING ESTERASE 1 HOMOLOG"/>
    <property type="match status" value="1"/>
</dbReference>
<dbReference type="OrthoDB" id="671439at2759"/>
<evidence type="ECO:0000313" key="3">
    <source>
        <dbReference type="Proteomes" id="UP000258309"/>
    </source>
</evidence>
<dbReference type="AlphaFoldDB" id="A0A3E2H355"/>